<dbReference type="Pfam" id="PF19317">
    <property type="entry name" value="Gag_p24_C"/>
    <property type="match status" value="1"/>
</dbReference>
<name>A0A8K1GAQ7_9PASS</name>
<keyword evidence="4" id="KW-1185">Reference proteome</keyword>
<dbReference type="Proteomes" id="UP000796761">
    <property type="component" value="Unassembled WGS sequence"/>
</dbReference>
<dbReference type="PANTHER" id="PTHR40389:SF3">
    <property type="entry name" value="IGE-BINDING PROTEIN"/>
    <property type="match status" value="1"/>
</dbReference>
<dbReference type="SUPFAM" id="SSF47353">
    <property type="entry name" value="Retrovirus capsid dimerization domain-like"/>
    <property type="match status" value="1"/>
</dbReference>
<evidence type="ECO:0000259" key="2">
    <source>
        <dbReference type="Pfam" id="PF19317"/>
    </source>
</evidence>
<dbReference type="InterPro" id="IPR008916">
    <property type="entry name" value="Retrov_capsid_C"/>
</dbReference>
<proteinExistence type="predicted"/>
<sequence>MGTRPFSNSDHQALRGPDKLRETMQLTLEALGRVKITARMPIYMNIKQSREESFAQIVDKVSAAIDQTPDVQEWMKGALLRQCLLQNCNLATRTILASLPGNASIEEMLEQMSRFPVGPQAMLVEAVKESVEAVKQLGEALRGGQEQQTQALAALAPLRAASTAKTGPAPARKITCSRCDHP</sequence>
<evidence type="ECO:0000313" key="3">
    <source>
        <dbReference type="EMBL" id="TRZ15150.1"/>
    </source>
</evidence>
<dbReference type="AlphaFoldDB" id="A0A8K1GAQ7"/>
<accession>A0A8K1GAQ7</accession>
<dbReference type="EMBL" id="SWJQ01000382">
    <property type="protein sequence ID" value="TRZ15150.1"/>
    <property type="molecule type" value="Genomic_DNA"/>
</dbReference>
<dbReference type="InterPro" id="IPR050195">
    <property type="entry name" value="Primate_lentivir_Gag_pol-like"/>
</dbReference>
<comment type="caution">
    <text evidence="3">The sequence shown here is derived from an EMBL/GenBank/DDBJ whole genome shotgun (WGS) entry which is preliminary data.</text>
</comment>
<organism evidence="3 4">
    <name type="scientific">Zosterops borbonicus</name>
    <dbReference type="NCBI Taxonomy" id="364589"/>
    <lineage>
        <taxon>Eukaryota</taxon>
        <taxon>Metazoa</taxon>
        <taxon>Chordata</taxon>
        <taxon>Craniata</taxon>
        <taxon>Vertebrata</taxon>
        <taxon>Euteleostomi</taxon>
        <taxon>Archelosauria</taxon>
        <taxon>Archosauria</taxon>
        <taxon>Dinosauria</taxon>
        <taxon>Saurischia</taxon>
        <taxon>Theropoda</taxon>
        <taxon>Coelurosauria</taxon>
        <taxon>Aves</taxon>
        <taxon>Neognathae</taxon>
        <taxon>Neoaves</taxon>
        <taxon>Telluraves</taxon>
        <taxon>Australaves</taxon>
        <taxon>Passeriformes</taxon>
        <taxon>Sylvioidea</taxon>
        <taxon>Zosteropidae</taxon>
        <taxon>Zosterops</taxon>
    </lineage>
</organism>
<protein>
    <recommendedName>
        <fullName evidence="2">Retroviral nucleocapsid Gag protein p24 C-terminal domain-containing protein</fullName>
    </recommendedName>
</protein>
<feature type="domain" description="Retroviral nucleocapsid Gag protein p24 C-terminal" evidence="2">
    <location>
        <begin position="42"/>
        <end position="109"/>
    </location>
</feature>
<feature type="region of interest" description="Disordered" evidence="1">
    <location>
        <begin position="163"/>
        <end position="182"/>
    </location>
</feature>
<dbReference type="OrthoDB" id="9352756at2759"/>
<dbReference type="Gene3D" id="1.10.1200.30">
    <property type="match status" value="1"/>
</dbReference>
<reference evidence="3" key="1">
    <citation type="submission" date="2019-04" db="EMBL/GenBank/DDBJ databases">
        <title>Genome assembly of Zosterops borbonicus 15179.</title>
        <authorList>
            <person name="Leroy T."/>
            <person name="Anselmetti Y."/>
            <person name="Tilak M.-K."/>
            <person name="Nabholz B."/>
        </authorList>
    </citation>
    <scope>NUCLEOTIDE SEQUENCE</scope>
    <source>
        <strain evidence="3">HGM_15179</strain>
        <tissue evidence="3">Muscle</tissue>
    </source>
</reference>
<evidence type="ECO:0000313" key="4">
    <source>
        <dbReference type="Proteomes" id="UP000796761"/>
    </source>
</evidence>
<dbReference type="InterPro" id="IPR045345">
    <property type="entry name" value="Gag_p24_C"/>
</dbReference>
<dbReference type="PANTHER" id="PTHR40389">
    <property type="entry name" value="ENDOGENOUS RETROVIRUS GROUP K MEMBER 24 GAG POLYPROTEIN-RELATED"/>
    <property type="match status" value="1"/>
</dbReference>
<gene>
    <name evidence="3" type="ORF">HGM15179_011935</name>
</gene>
<evidence type="ECO:0000256" key="1">
    <source>
        <dbReference type="SAM" id="MobiDB-lite"/>
    </source>
</evidence>